<dbReference type="Gene3D" id="2.30.18.10">
    <property type="entry name" value="Transcription factor IIA (TFIIA), beta-barrel domain"/>
    <property type="match status" value="1"/>
</dbReference>
<dbReference type="GO" id="GO:0005672">
    <property type="term" value="C:transcription factor TFIIA complex"/>
    <property type="evidence" value="ECO:0007669"/>
    <property type="project" value="InterPro"/>
</dbReference>
<dbReference type="SMART" id="SM01371">
    <property type="entry name" value="TFIIA"/>
    <property type="match status" value="1"/>
</dbReference>
<dbReference type="CDD" id="cd07976">
    <property type="entry name" value="TFIIA_alpha_beta_like"/>
    <property type="match status" value="1"/>
</dbReference>
<organism evidence="6 7">
    <name type="scientific">Apiotrichum porosum</name>
    <dbReference type="NCBI Taxonomy" id="105984"/>
    <lineage>
        <taxon>Eukaryota</taxon>
        <taxon>Fungi</taxon>
        <taxon>Dikarya</taxon>
        <taxon>Basidiomycota</taxon>
        <taxon>Agaricomycotina</taxon>
        <taxon>Tremellomycetes</taxon>
        <taxon>Trichosporonales</taxon>
        <taxon>Trichosporonaceae</taxon>
        <taxon>Apiotrichum</taxon>
    </lineage>
</organism>
<evidence type="ECO:0000313" key="6">
    <source>
        <dbReference type="EMBL" id="RSH88463.1"/>
    </source>
</evidence>
<reference evidence="6 7" key="1">
    <citation type="submission" date="2018-11" db="EMBL/GenBank/DDBJ databases">
        <title>Genome sequence of Apiotrichum porosum DSM 27194.</title>
        <authorList>
            <person name="Aliyu H."/>
            <person name="Gorte O."/>
            <person name="Ochsenreither K."/>
        </authorList>
    </citation>
    <scope>NUCLEOTIDE SEQUENCE [LARGE SCALE GENOMIC DNA]</scope>
    <source>
        <strain evidence="6 7">DSM 27194</strain>
    </source>
</reference>
<dbReference type="Gene3D" id="1.10.287.100">
    <property type="match status" value="1"/>
</dbReference>
<evidence type="ECO:0000256" key="4">
    <source>
        <dbReference type="ARBA" id="ARBA00023242"/>
    </source>
</evidence>
<feature type="compositionally biased region" description="Basic and acidic residues" evidence="5">
    <location>
        <begin position="102"/>
        <end position="111"/>
    </location>
</feature>
<dbReference type="PANTHER" id="PTHR12694:SF8">
    <property type="entry name" value="TRANSCRIPTION INITIATION FACTOR IIA SUBUNIT 1"/>
    <property type="match status" value="1"/>
</dbReference>
<evidence type="ECO:0000256" key="2">
    <source>
        <dbReference type="ARBA" id="ARBA00010059"/>
    </source>
</evidence>
<feature type="compositionally biased region" description="Acidic residues" evidence="5">
    <location>
        <begin position="146"/>
        <end position="168"/>
    </location>
</feature>
<evidence type="ECO:0000256" key="5">
    <source>
        <dbReference type="SAM" id="MobiDB-lite"/>
    </source>
</evidence>
<dbReference type="PANTHER" id="PTHR12694">
    <property type="entry name" value="TRANSCRIPTION INITIATION FACTOR IIA SUBUNIT 1"/>
    <property type="match status" value="1"/>
</dbReference>
<dbReference type="OrthoDB" id="6275927at2759"/>
<evidence type="ECO:0000256" key="3">
    <source>
        <dbReference type="ARBA" id="ARBA00023163"/>
    </source>
</evidence>
<proteinExistence type="inferred from homology"/>
<evidence type="ECO:0000313" key="7">
    <source>
        <dbReference type="Proteomes" id="UP000279236"/>
    </source>
</evidence>
<evidence type="ECO:0008006" key="8">
    <source>
        <dbReference type="Google" id="ProtNLM"/>
    </source>
</evidence>
<dbReference type="RefSeq" id="XP_028480671.1">
    <property type="nucleotide sequence ID" value="XM_028616814.1"/>
</dbReference>
<dbReference type="Proteomes" id="UP000279236">
    <property type="component" value="Unassembled WGS sequence"/>
</dbReference>
<name>A0A427YBJ6_9TREE</name>
<dbReference type="STRING" id="105984.A0A427YBJ6"/>
<comment type="caution">
    <text evidence="6">The sequence shown here is derived from an EMBL/GenBank/DDBJ whole genome shotgun (WGS) entry which is preliminary data.</text>
</comment>
<dbReference type="Pfam" id="PF03153">
    <property type="entry name" value="TFIIA"/>
    <property type="match status" value="2"/>
</dbReference>
<accession>A0A427YBJ6</accession>
<keyword evidence="4" id="KW-0539">Nucleus</keyword>
<comment type="subcellular location">
    <subcellularLocation>
        <location evidence="1">Nucleus</location>
    </subcellularLocation>
</comment>
<dbReference type="SUPFAM" id="SSF47396">
    <property type="entry name" value="Transcription factor IIA (TFIIA), alpha-helical domain"/>
    <property type="match status" value="1"/>
</dbReference>
<sequence length="216" mass="23316">MYIYRAIIDDVIASVAVDFEEYGMDDDLLPMLQSKWESKLLETRVAEFARAPGAEDPPASHQREAPAASTSAPPANGSLATGAPNVLMPQPAGTPGLGDVQVKSEPDDVLRLRGGSSNDKPSPPIAEYSAASRPEPNAAGLLPGDEVIDSDLDDSDDELGNDDDGEDGEGEVDIVFCVYDKVARVKNKWKTVFKDGMIHINGKDYLFTKCQGEFEW</sequence>
<gene>
    <name evidence="6" type="ORF">EHS24_001008</name>
</gene>
<keyword evidence="7" id="KW-1185">Reference proteome</keyword>
<keyword evidence="3" id="KW-0804">Transcription</keyword>
<dbReference type="AlphaFoldDB" id="A0A427YBJ6"/>
<evidence type="ECO:0000256" key="1">
    <source>
        <dbReference type="ARBA" id="ARBA00004123"/>
    </source>
</evidence>
<dbReference type="EMBL" id="RSCE01000001">
    <property type="protein sequence ID" value="RSH88463.1"/>
    <property type="molecule type" value="Genomic_DNA"/>
</dbReference>
<feature type="region of interest" description="Disordered" evidence="5">
    <location>
        <begin position="51"/>
        <end position="168"/>
    </location>
</feature>
<dbReference type="InterPro" id="IPR004855">
    <property type="entry name" value="TFIIA_asu/bsu"/>
</dbReference>
<dbReference type="GeneID" id="39585551"/>
<dbReference type="InterPro" id="IPR009088">
    <property type="entry name" value="TFIIA_b-brl"/>
</dbReference>
<protein>
    <recommendedName>
        <fullName evidence="8">Transcription factor IIA subunit alpha</fullName>
    </recommendedName>
</protein>
<comment type="similarity">
    <text evidence="2">Belongs to the TFIIA subunit 1 family.</text>
</comment>
<dbReference type="SUPFAM" id="SSF50784">
    <property type="entry name" value="Transcription factor IIA (TFIIA), beta-barrel domain"/>
    <property type="match status" value="1"/>
</dbReference>
<dbReference type="GO" id="GO:0006367">
    <property type="term" value="P:transcription initiation at RNA polymerase II promoter"/>
    <property type="evidence" value="ECO:0007669"/>
    <property type="project" value="InterPro"/>
</dbReference>
<feature type="compositionally biased region" description="Low complexity" evidence="5">
    <location>
        <begin position="65"/>
        <end position="75"/>
    </location>
</feature>